<evidence type="ECO:0000313" key="1">
    <source>
        <dbReference type="EMBL" id="KAJ8127005.1"/>
    </source>
</evidence>
<gene>
    <name evidence="1" type="ORF">O1611_g6631</name>
</gene>
<dbReference type="EMBL" id="JAPUUL010001599">
    <property type="protein sequence ID" value="KAJ8127005.1"/>
    <property type="molecule type" value="Genomic_DNA"/>
</dbReference>
<comment type="caution">
    <text evidence="1">The sequence shown here is derived from an EMBL/GenBank/DDBJ whole genome shotgun (WGS) entry which is preliminary data.</text>
</comment>
<keyword evidence="2" id="KW-1185">Reference proteome</keyword>
<reference evidence="1" key="1">
    <citation type="submission" date="2022-12" db="EMBL/GenBank/DDBJ databases">
        <title>Genome Sequence of Lasiodiplodia mahajangana.</title>
        <authorList>
            <person name="Buettner E."/>
        </authorList>
    </citation>
    <scope>NUCLEOTIDE SEQUENCE</scope>
    <source>
        <strain evidence="1">VT137</strain>
    </source>
</reference>
<dbReference type="Proteomes" id="UP001153332">
    <property type="component" value="Unassembled WGS sequence"/>
</dbReference>
<protein>
    <submittedName>
        <fullName evidence="1">Uncharacterized protein</fullName>
    </submittedName>
</protein>
<accession>A0ACC2JHR2</accession>
<evidence type="ECO:0000313" key="2">
    <source>
        <dbReference type="Proteomes" id="UP001153332"/>
    </source>
</evidence>
<sequence>MASTRHHKNSARSHRKTGNHTRSSSDLRIVARLQAQTLRKHRLPPRKGASIAARKTLCSRNRISGGPKDHHLPQRSSLRRAIRESLGLSKQAMQLTVPSPIDPREPAASSNVSLGSPGPPKAKLQASAHQYKYRIKGVSRRVEADTTITTTTTTTRSSKIARGSALELKPQRNSLRRAIRDSLEGMNMHYEDPVSQTSYPRIIVAQSPMPGLASTKKPKAAADQAADKKNAREHARLSSNLKEKAMSHTLPQRSSLRRAVRESLGMVGCEASVSTVLDEINSDLDTTRKHITEDPPQSPDSDSSAAISSPDSSPVLSSDILITPPDTPTDISSDAITPSQFNCTPSISSLPNLRSRKKSAQESSPFITRRVPLSASSVPKSPLCSVSAPESDSKLVSPISVFRQQIPTLVSPATSSPGDGQSQSTLDDSQAINLRRGWHQVRGIINEAPVACVLGPGQGRVGERNPRLENKK</sequence>
<organism evidence="1 2">
    <name type="scientific">Lasiodiplodia mahajangana</name>
    <dbReference type="NCBI Taxonomy" id="1108764"/>
    <lineage>
        <taxon>Eukaryota</taxon>
        <taxon>Fungi</taxon>
        <taxon>Dikarya</taxon>
        <taxon>Ascomycota</taxon>
        <taxon>Pezizomycotina</taxon>
        <taxon>Dothideomycetes</taxon>
        <taxon>Dothideomycetes incertae sedis</taxon>
        <taxon>Botryosphaeriales</taxon>
        <taxon>Botryosphaeriaceae</taxon>
        <taxon>Lasiodiplodia</taxon>
    </lineage>
</organism>
<proteinExistence type="predicted"/>
<name>A0ACC2JHR2_9PEZI</name>